<evidence type="ECO:0000256" key="5">
    <source>
        <dbReference type="SAM" id="Phobius"/>
    </source>
</evidence>
<keyword evidence="3 5" id="KW-1133">Transmembrane helix</keyword>
<dbReference type="EMBL" id="AWSO01000017">
    <property type="protein sequence ID" value="ESK97782.1"/>
    <property type="molecule type" value="Genomic_DNA"/>
</dbReference>
<feature type="transmembrane region" description="Helical" evidence="5">
    <location>
        <begin position="159"/>
        <end position="177"/>
    </location>
</feature>
<dbReference type="PANTHER" id="PTHR16201">
    <property type="entry name" value="SEVEN TRANSMEMBRANE PROTEIN 1-RELATED"/>
    <property type="match status" value="1"/>
</dbReference>
<evidence type="ECO:0000313" key="6">
    <source>
        <dbReference type="EMBL" id="ESK97782.1"/>
    </source>
</evidence>
<keyword evidence="7" id="KW-1185">Reference proteome</keyword>
<dbReference type="Gene3D" id="1.20.1280.290">
    <property type="match status" value="2"/>
</dbReference>
<dbReference type="Proteomes" id="UP000017559">
    <property type="component" value="Unassembled WGS sequence"/>
</dbReference>
<feature type="transmembrane region" description="Helical" evidence="5">
    <location>
        <begin position="39"/>
        <end position="57"/>
    </location>
</feature>
<evidence type="ECO:0000256" key="4">
    <source>
        <dbReference type="ARBA" id="ARBA00023136"/>
    </source>
</evidence>
<proteinExistence type="predicted"/>
<dbReference type="OrthoDB" id="407617at2759"/>
<dbReference type="HOGENOM" id="CLU_040201_0_0_1"/>
<dbReference type="InterPro" id="IPR051415">
    <property type="entry name" value="LAAT-1"/>
</dbReference>
<feature type="transmembrane region" description="Helical" evidence="5">
    <location>
        <begin position="130"/>
        <end position="147"/>
    </location>
</feature>
<protein>
    <submittedName>
        <fullName evidence="6">Pq loop repeat protein</fullName>
    </submittedName>
</protein>
<dbReference type="InterPro" id="IPR006603">
    <property type="entry name" value="PQ-loop_rpt"/>
</dbReference>
<dbReference type="Pfam" id="PF04193">
    <property type="entry name" value="PQ-loop"/>
    <property type="match status" value="2"/>
</dbReference>
<dbReference type="GO" id="GO:0016020">
    <property type="term" value="C:membrane"/>
    <property type="evidence" value="ECO:0007669"/>
    <property type="project" value="UniProtKB-SubCell"/>
</dbReference>
<accession>V2XVK0</accession>
<name>V2XVK0_MONRO</name>
<dbReference type="KEGG" id="mrr:Moror_17347"/>
<dbReference type="AlphaFoldDB" id="V2XVK0"/>
<evidence type="ECO:0000313" key="7">
    <source>
        <dbReference type="Proteomes" id="UP000017559"/>
    </source>
</evidence>
<feature type="transmembrane region" description="Helical" evidence="5">
    <location>
        <begin position="94"/>
        <end position="118"/>
    </location>
</feature>
<gene>
    <name evidence="6" type="ORF">Moror_17347</name>
</gene>
<keyword evidence="4 5" id="KW-0472">Membrane</keyword>
<comment type="caution">
    <text evidence="6">The sequence shown here is derived from an EMBL/GenBank/DDBJ whole genome shotgun (WGS) entry which is preliminary data.</text>
</comment>
<reference evidence="6 7" key="1">
    <citation type="journal article" date="2014" name="BMC Genomics">
        <title>Genome and secretome analysis of the hemibiotrophic fungal pathogen, Moniliophthora roreri, which causes frosty pod rot disease of cacao: mechanisms of the biotrophic and necrotrophic phases.</title>
        <authorList>
            <person name="Meinhardt L.W."/>
            <person name="Costa G.G.L."/>
            <person name="Thomazella D.P.T."/>
            <person name="Teixeira P.J.P.L."/>
            <person name="Carazzolle M.F."/>
            <person name="Schuster S.C."/>
            <person name="Carlson J.E."/>
            <person name="Guiltinan M.J."/>
            <person name="Mieczkowski P."/>
            <person name="Farmer A."/>
            <person name="Ramaraj T."/>
            <person name="Crozier J."/>
            <person name="Davis R.E."/>
            <person name="Shao J."/>
            <person name="Melnick R.L."/>
            <person name="Pereira G.A.G."/>
            <person name="Bailey B.A."/>
        </authorList>
    </citation>
    <scope>NUCLEOTIDE SEQUENCE [LARGE SCALE GENOMIC DNA]</scope>
    <source>
        <strain evidence="6 7">MCA 2997</strain>
    </source>
</reference>
<dbReference type="SMART" id="SM00679">
    <property type="entry name" value="CTNS"/>
    <property type="match status" value="2"/>
</dbReference>
<keyword evidence="2 5" id="KW-0812">Transmembrane</keyword>
<dbReference type="PANTHER" id="PTHR16201:SF37">
    <property type="entry name" value="PQ-LOOP REPEAT-CONTAINING PROTEIN"/>
    <property type="match status" value="1"/>
</dbReference>
<evidence type="ECO:0000256" key="3">
    <source>
        <dbReference type="ARBA" id="ARBA00022989"/>
    </source>
</evidence>
<evidence type="ECO:0000256" key="1">
    <source>
        <dbReference type="ARBA" id="ARBA00004141"/>
    </source>
</evidence>
<sequence length="241" mass="26452">MTVNPVAENVLGTIGTICWTVQLIPQIWKSFRTKSTDGLSEWLVLLWGISGVFLGTYNIVQKFNVPLIIQPHLFCALALSSWGQCQYYGRRRSATAALAMCIGVMVVCAGFEVGMIFALRPAYERGQTSGVKAFGVLFSVLVAVGLLPEYYEIWKKKEVIGISVTFMLIDAAGGIFSDLSLAFAPEFDITAAVGYTLVTAMDMVVIVAALILNPRANRRRRLIESNEPSMENVQDQQSVTV</sequence>
<evidence type="ECO:0000256" key="2">
    <source>
        <dbReference type="ARBA" id="ARBA00022692"/>
    </source>
</evidence>
<comment type="subcellular location">
    <subcellularLocation>
        <location evidence="1">Membrane</location>
        <topology evidence="1">Multi-pass membrane protein</topology>
    </subcellularLocation>
</comment>
<feature type="transmembrane region" description="Helical" evidence="5">
    <location>
        <begin position="189"/>
        <end position="212"/>
    </location>
</feature>
<organism evidence="6 7">
    <name type="scientific">Moniliophthora roreri (strain MCA 2997)</name>
    <name type="common">Cocoa frosty pod rot fungus</name>
    <name type="synonym">Crinipellis roreri</name>
    <dbReference type="NCBI Taxonomy" id="1381753"/>
    <lineage>
        <taxon>Eukaryota</taxon>
        <taxon>Fungi</taxon>
        <taxon>Dikarya</taxon>
        <taxon>Basidiomycota</taxon>
        <taxon>Agaricomycotina</taxon>
        <taxon>Agaricomycetes</taxon>
        <taxon>Agaricomycetidae</taxon>
        <taxon>Agaricales</taxon>
        <taxon>Marasmiineae</taxon>
        <taxon>Marasmiaceae</taxon>
        <taxon>Moniliophthora</taxon>
    </lineage>
</organism>